<protein>
    <submittedName>
        <fullName evidence="1">2940_t:CDS:1</fullName>
    </submittedName>
</protein>
<organism evidence="1 2">
    <name type="scientific">Acaulospora colombiana</name>
    <dbReference type="NCBI Taxonomy" id="27376"/>
    <lineage>
        <taxon>Eukaryota</taxon>
        <taxon>Fungi</taxon>
        <taxon>Fungi incertae sedis</taxon>
        <taxon>Mucoromycota</taxon>
        <taxon>Glomeromycotina</taxon>
        <taxon>Glomeromycetes</taxon>
        <taxon>Diversisporales</taxon>
        <taxon>Acaulosporaceae</taxon>
        <taxon>Acaulospora</taxon>
    </lineage>
</organism>
<keyword evidence="2" id="KW-1185">Reference proteome</keyword>
<proteinExistence type="predicted"/>
<gene>
    <name evidence="1" type="ORF">ACOLOM_LOCUS3241</name>
</gene>
<accession>A0ACA9L7I5</accession>
<name>A0ACA9L7I5_9GLOM</name>
<evidence type="ECO:0000313" key="1">
    <source>
        <dbReference type="EMBL" id="CAG8511529.1"/>
    </source>
</evidence>
<dbReference type="EMBL" id="CAJVPT010004725">
    <property type="protein sequence ID" value="CAG8511529.1"/>
    <property type="molecule type" value="Genomic_DNA"/>
</dbReference>
<feature type="non-terminal residue" evidence="1">
    <location>
        <position position="1"/>
    </location>
</feature>
<comment type="caution">
    <text evidence="1">The sequence shown here is derived from an EMBL/GenBank/DDBJ whole genome shotgun (WGS) entry which is preliminary data.</text>
</comment>
<dbReference type="Proteomes" id="UP000789525">
    <property type="component" value="Unassembled WGS sequence"/>
</dbReference>
<evidence type="ECO:0000313" key="2">
    <source>
        <dbReference type="Proteomes" id="UP000789525"/>
    </source>
</evidence>
<sequence>KGMKSQMRLVINDGQSFYKVSVDAVDMCLQICKRALTTQQHS</sequence>
<reference evidence="1" key="1">
    <citation type="submission" date="2021-06" db="EMBL/GenBank/DDBJ databases">
        <authorList>
            <person name="Kallberg Y."/>
            <person name="Tangrot J."/>
            <person name="Rosling A."/>
        </authorList>
    </citation>
    <scope>NUCLEOTIDE SEQUENCE</scope>
    <source>
        <strain evidence="1">CL356</strain>
    </source>
</reference>